<dbReference type="PANTHER" id="PTHR10972">
    <property type="entry name" value="OXYSTEROL-BINDING PROTEIN-RELATED"/>
    <property type="match status" value="1"/>
</dbReference>
<dbReference type="GeneID" id="20353530"/>
<evidence type="ECO:0000313" key="6">
    <source>
        <dbReference type="Proteomes" id="UP000006039"/>
    </source>
</evidence>
<reference evidence="4" key="3">
    <citation type="submission" date="2010-09" db="EMBL/GenBank/DDBJ databases">
        <title>Annotation of Gaeumannomyces graminis var. tritici R3-111a-1.</title>
        <authorList>
            <consortium name="The Broad Institute Genome Sequencing Platform"/>
            <person name="Ma L.-J."/>
            <person name="Dead R."/>
            <person name="Young S.K."/>
            <person name="Zeng Q."/>
            <person name="Gargeya S."/>
            <person name="Fitzgerald M."/>
            <person name="Haas B."/>
            <person name="Abouelleil A."/>
            <person name="Alvarado L."/>
            <person name="Arachchi H.M."/>
            <person name="Berlin A."/>
            <person name="Brown A."/>
            <person name="Chapman S.B."/>
            <person name="Chen Z."/>
            <person name="Dunbar C."/>
            <person name="Freedman E."/>
            <person name="Gearin G."/>
            <person name="Gellesch M."/>
            <person name="Goldberg J."/>
            <person name="Griggs A."/>
            <person name="Gujja S."/>
            <person name="Heiman D."/>
            <person name="Howarth C."/>
            <person name="Larson L."/>
            <person name="Lui A."/>
            <person name="MacDonald P.J.P."/>
            <person name="Mehta T."/>
            <person name="Montmayeur A."/>
            <person name="Murphy C."/>
            <person name="Neiman D."/>
            <person name="Pearson M."/>
            <person name="Priest M."/>
            <person name="Roberts A."/>
            <person name="Saif S."/>
            <person name="Shea T."/>
            <person name="Shenoy N."/>
            <person name="Sisk P."/>
            <person name="Stolte C."/>
            <person name="Sykes S."/>
            <person name="Yandava C."/>
            <person name="Wortman J."/>
            <person name="Nusbaum C."/>
            <person name="Birren B."/>
        </authorList>
    </citation>
    <scope>NUCLEOTIDE SEQUENCE</scope>
    <source>
        <strain evidence="4">R3-111a-1</strain>
    </source>
</reference>
<dbReference type="Gene3D" id="2.40.160.120">
    <property type="match status" value="1"/>
</dbReference>
<name>J3PHU1_GAET3</name>
<comment type="similarity">
    <text evidence="1 2">Belongs to the OSBP family.</text>
</comment>
<dbReference type="VEuPathDB" id="FungiDB:GGTG_13072"/>
<dbReference type="InterPro" id="IPR037239">
    <property type="entry name" value="OSBP_sf"/>
</dbReference>
<keyword evidence="6" id="KW-1185">Reference proteome</keyword>
<evidence type="ECO:0008006" key="7">
    <source>
        <dbReference type="Google" id="ProtNLM"/>
    </source>
</evidence>
<dbReference type="Gene3D" id="1.10.287.2720">
    <property type="match status" value="1"/>
</dbReference>
<dbReference type="InterPro" id="IPR018494">
    <property type="entry name" value="Oxysterol-bd_CS"/>
</dbReference>
<dbReference type="GO" id="GO:0008142">
    <property type="term" value="F:oxysterol binding"/>
    <property type="evidence" value="ECO:0007669"/>
    <property type="project" value="TreeGrafter"/>
</dbReference>
<reference evidence="6" key="1">
    <citation type="submission" date="2010-07" db="EMBL/GenBank/DDBJ databases">
        <title>The genome sequence of Gaeumannomyces graminis var. tritici strain R3-111a-1.</title>
        <authorList>
            <consortium name="The Broad Institute Genome Sequencing Platform"/>
            <person name="Ma L.-J."/>
            <person name="Dead R."/>
            <person name="Young S."/>
            <person name="Zeng Q."/>
            <person name="Koehrsen M."/>
            <person name="Alvarado L."/>
            <person name="Berlin A."/>
            <person name="Chapman S.B."/>
            <person name="Chen Z."/>
            <person name="Freedman E."/>
            <person name="Gellesch M."/>
            <person name="Goldberg J."/>
            <person name="Griggs A."/>
            <person name="Gujja S."/>
            <person name="Heilman E.R."/>
            <person name="Heiman D."/>
            <person name="Hepburn T."/>
            <person name="Howarth C."/>
            <person name="Jen D."/>
            <person name="Larson L."/>
            <person name="Mehta T."/>
            <person name="Neiman D."/>
            <person name="Pearson M."/>
            <person name="Roberts A."/>
            <person name="Saif S."/>
            <person name="Shea T."/>
            <person name="Shenoy N."/>
            <person name="Sisk P."/>
            <person name="Stolte C."/>
            <person name="Sykes S."/>
            <person name="Walk T."/>
            <person name="White J."/>
            <person name="Yandava C."/>
            <person name="Haas B."/>
            <person name="Nusbaum C."/>
            <person name="Birren B."/>
        </authorList>
    </citation>
    <scope>NUCLEOTIDE SEQUENCE [LARGE SCALE GENOMIC DNA]</scope>
    <source>
        <strain evidence="6">R3-111a-1</strain>
    </source>
</reference>
<evidence type="ECO:0000256" key="1">
    <source>
        <dbReference type="ARBA" id="ARBA00008842"/>
    </source>
</evidence>
<reference evidence="5" key="5">
    <citation type="submission" date="2018-04" db="UniProtKB">
        <authorList>
            <consortium name="EnsemblFungi"/>
        </authorList>
    </citation>
    <scope>IDENTIFICATION</scope>
    <source>
        <strain evidence="5">R3-111a-1</strain>
    </source>
</reference>
<dbReference type="SUPFAM" id="SSF144000">
    <property type="entry name" value="Oxysterol-binding protein-like"/>
    <property type="match status" value="1"/>
</dbReference>
<dbReference type="PROSITE" id="PS01013">
    <property type="entry name" value="OSBP"/>
    <property type="match status" value="1"/>
</dbReference>
<dbReference type="eggNOG" id="KOG2210">
    <property type="taxonomic scope" value="Eukaryota"/>
</dbReference>
<dbReference type="AlphaFoldDB" id="J3PHU1"/>
<accession>J3PHU1</accession>
<dbReference type="EMBL" id="GL385404">
    <property type="protein sequence ID" value="EJT69453.1"/>
    <property type="molecule type" value="Genomic_DNA"/>
</dbReference>
<dbReference type="PANTHER" id="PTHR10972:SF92">
    <property type="entry name" value="OXYSTEROL BINDING PROTEIN"/>
    <property type="match status" value="1"/>
</dbReference>
<reference evidence="4" key="2">
    <citation type="submission" date="2010-07" db="EMBL/GenBank/DDBJ databases">
        <authorList>
            <consortium name="The Broad Institute Genome Sequencing Platform"/>
            <consortium name="Broad Institute Genome Sequencing Center for Infectious Disease"/>
            <person name="Ma L.-J."/>
            <person name="Dead R."/>
            <person name="Young S."/>
            <person name="Zeng Q."/>
            <person name="Koehrsen M."/>
            <person name="Alvarado L."/>
            <person name="Berlin A."/>
            <person name="Chapman S.B."/>
            <person name="Chen Z."/>
            <person name="Freedman E."/>
            <person name="Gellesch M."/>
            <person name="Goldberg J."/>
            <person name="Griggs A."/>
            <person name="Gujja S."/>
            <person name="Heilman E.R."/>
            <person name="Heiman D."/>
            <person name="Hepburn T."/>
            <person name="Howarth C."/>
            <person name="Jen D."/>
            <person name="Larson L."/>
            <person name="Mehta T."/>
            <person name="Neiman D."/>
            <person name="Pearson M."/>
            <person name="Roberts A."/>
            <person name="Saif S."/>
            <person name="Shea T."/>
            <person name="Shenoy N."/>
            <person name="Sisk P."/>
            <person name="Stolte C."/>
            <person name="Sykes S."/>
            <person name="Walk T."/>
            <person name="White J."/>
            <person name="Yandava C."/>
            <person name="Haas B."/>
            <person name="Nusbaum C."/>
            <person name="Birren B."/>
        </authorList>
    </citation>
    <scope>NUCLEOTIDE SEQUENCE</scope>
    <source>
        <strain evidence="4">R3-111a-1</strain>
    </source>
</reference>
<evidence type="ECO:0000256" key="3">
    <source>
        <dbReference type="SAM" id="MobiDB-lite"/>
    </source>
</evidence>
<dbReference type="STRING" id="644352.J3PHU1"/>
<reference evidence="5" key="4">
    <citation type="journal article" date="2015" name="G3 (Bethesda)">
        <title>Genome sequences of three phytopathogenic species of the Magnaporthaceae family of fungi.</title>
        <authorList>
            <person name="Okagaki L.H."/>
            <person name="Nunes C.C."/>
            <person name="Sailsbery J."/>
            <person name="Clay B."/>
            <person name="Brown D."/>
            <person name="John T."/>
            <person name="Oh Y."/>
            <person name="Young N."/>
            <person name="Fitzgerald M."/>
            <person name="Haas B.J."/>
            <person name="Zeng Q."/>
            <person name="Young S."/>
            <person name="Adiconis X."/>
            <person name="Fan L."/>
            <person name="Levin J.Z."/>
            <person name="Mitchell T.K."/>
            <person name="Okubara P.A."/>
            <person name="Farman M.L."/>
            <person name="Kohn L.M."/>
            <person name="Birren B."/>
            <person name="Ma L.-J."/>
            <person name="Dean R.A."/>
        </authorList>
    </citation>
    <scope>NUCLEOTIDE SEQUENCE</scope>
    <source>
        <strain evidence="5">R3-111a-1</strain>
    </source>
</reference>
<sequence>MAESKSITARFGELASFLASIKGDLSNVTGPTSFLAPKSVVEVGHCWAERPRVFAAPAFEDDPARRALAVQRLVLVALRPEVYVAAAPGVSIKKPLNAFLGELFLAGWTDNGDDASAASTEPKTDDKKSKKETAMTTTTTTTTALPPTATRTTTRLVAEQVSHHPPITAMHIASAPEHGVRADGYARVEMTFNGSVNIRQVGHAIVRVDRHDEEHLIPLPDVKVRGFLSACLYPEVLGTYHIVSSSGHVSELKFTGAGVLRGKRNSFEARLFHKSDPKKTLFKTAGCWSESWTVKCGKTGAVVERYDVDAPENAPAPMEVAPLDDQDHWESRRAWAGVIAGLGAGADHKAAAAEKTKLEQAQRRMRAGELERGEQWEPLLFASSDGADHEPFHRLTEGTDWELHDARTKGVWRLRGDRLAELKKPCRGGLTPLG</sequence>
<dbReference type="OrthoDB" id="14833at2759"/>
<dbReference type="Proteomes" id="UP000006039">
    <property type="component" value="Unassembled WGS sequence"/>
</dbReference>
<dbReference type="HOGENOM" id="CLU_012334_0_2_1"/>
<dbReference type="InterPro" id="IPR000648">
    <property type="entry name" value="Oxysterol-bd"/>
</dbReference>
<dbReference type="Pfam" id="PF01237">
    <property type="entry name" value="Oxysterol_BP"/>
    <property type="match status" value="1"/>
</dbReference>
<proteinExistence type="inferred from homology"/>
<evidence type="ECO:0000313" key="5">
    <source>
        <dbReference type="EnsemblFungi" id="EJT69453"/>
    </source>
</evidence>
<evidence type="ECO:0000313" key="4">
    <source>
        <dbReference type="EMBL" id="EJT69453.1"/>
    </source>
</evidence>
<feature type="compositionally biased region" description="Basic and acidic residues" evidence="3">
    <location>
        <begin position="122"/>
        <end position="133"/>
    </location>
</feature>
<dbReference type="GO" id="GO:0005829">
    <property type="term" value="C:cytosol"/>
    <property type="evidence" value="ECO:0007669"/>
    <property type="project" value="TreeGrafter"/>
</dbReference>
<protein>
    <recommendedName>
        <fullName evidence="7">Oxysterol-binding protein</fullName>
    </recommendedName>
</protein>
<dbReference type="Gene3D" id="3.30.70.3490">
    <property type="match status" value="1"/>
</dbReference>
<organism evidence="4">
    <name type="scientific">Gaeumannomyces tritici (strain R3-111a-1)</name>
    <name type="common">Wheat and barley take-all root rot fungus</name>
    <name type="synonym">Gaeumannomyces graminis var. tritici</name>
    <dbReference type="NCBI Taxonomy" id="644352"/>
    <lineage>
        <taxon>Eukaryota</taxon>
        <taxon>Fungi</taxon>
        <taxon>Dikarya</taxon>
        <taxon>Ascomycota</taxon>
        <taxon>Pezizomycotina</taxon>
        <taxon>Sordariomycetes</taxon>
        <taxon>Sordariomycetidae</taxon>
        <taxon>Magnaporthales</taxon>
        <taxon>Magnaporthaceae</taxon>
        <taxon>Gaeumannomyces</taxon>
    </lineage>
</organism>
<dbReference type="EnsemblFungi" id="EJT69453">
    <property type="protein sequence ID" value="EJT69453"/>
    <property type="gene ID" value="GGTG_13072"/>
</dbReference>
<gene>
    <name evidence="5" type="primary">20353530</name>
    <name evidence="4" type="ORF">GGTG_13072</name>
</gene>
<feature type="region of interest" description="Disordered" evidence="3">
    <location>
        <begin position="115"/>
        <end position="146"/>
    </location>
</feature>
<dbReference type="RefSeq" id="XP_009229238.1">
    <property type="nucleotide sequence ID" value="XM_009230974.1"/>
</dbReference>
<feature type="compositionally biased region" description="Low complexity" evidence="3">
    <location>
        <begin position="136"/>
        <end position="146"/>
    </location>
</feature>
<evidence type="ECO:0000256" key="2">
    <source>
        <dbReference type="RuleBase" id="RU003844"/>
    </source>
</evidence>
<dbReference type="GO" id="GO:0016020">
    <property type="term" value="C:membrane"/>
    <property type="evidence" value="ECO:0007669"/>
    <property type="project" value="TreeGrafter"/>
</dbReference>